<dbReference type="Pfam" id="PF00149">
    <property type="entry name" value="Metallophos"/>
    <property type="match status" value="1"/>
</dbReference>
<dbReference type="STRING" id="1231657.A0A1Y1Y8I0"/>
<keyword evidence="1" id="KW-0812">Transmembrane</keyword>
<dbReference type="PANTHER" id="PTHR42850:SF4">
    <property type="entry name" value="ZINC-DEPENDENT ENDOPOLYPHOSPHATASE"/>
    <property type="match status" value="1"/>
</dbReference>
<feature type="transmembrane region" description="Helical" evidence="1">
    <location>
        <begin position="65"/>
        <end position="83"/>
    </location>
</feature>
<name>A0A1Y1Y8I0_9PLEO</name>
<dbReference type="CDD" id="cd00144">
    <property type="entry name" value="MPP_PPP_family"/>
    <property type="match status" value="1"/>
</dbReference>
<protein>
    <submittedName>
        <fullName evidence="3">Metallo-dependent phosphatase-like protein</fullName>
    </submittedName>
</protein>
<dbReference type="GO" id="GO:0005737">
    <property type="term" value="C:cytoplasm"/>
    <property type="evidence" value="ECO:0007669"/>
    <property type="project" value="TreeGrafter"/>
</dbReference>
<evidence type="ECO:0000313" key="4">
    <source>
        <dbReference type="Proteomes" id="UP000193144"/>
    </source>
</evidence>
<dbReference type="PANTHER" id="PTHR42850">
    <property type="entry name" value="METALLOPHOSPHOESTERASE"/>
    <property type="match status" value="1"/>
</dbReference>
<dbReference type="InterPro" id="IPR029052">
    <property type="entry name" value="Metallo-depent_PP-like"/>
</dbReference>
<evidence type="ECO:0000259" key="2">
    <source>
        <dbReference type="Pfam" id="PF00149"/>
    </source>
</evidence>
<sequence>MSYRGIDVKAATATDRPLIDYINGDNLDVSDEEDGFYSKDDDDYVIHPKWKAMINRTSNRVPRRLQRYFVIYVGLLIFTYISWKTYLGPRWEANRQELRDMDDTPKTLYGTNMRPDFTDMIQLKTMDEKHLPKGTEGKRLIVVGDLHGCKEELEALLKKVDFNKENDHLIATGDMIAKGPDSPGVISLLMSLGASAVRGNHEDRTLLSIAEQSAHHAPLPGPEEPTDRASDFLDEESFSHGDYKVRALSKQFSKKQIHWLSQCPVILRVGPVTGVGNLIVVHAGLVPGIPLERQDPFQVMNMRTIDLKTRVPSEGREGTPWERFWNYQMKKLPVHERQTVIYGHDRKRGKRIEKYSKGLDTGCVGGGKLTAMIIEPGKEKLVSVKCKTYIQ</sequence>
<reference evidence="3 4" key="1">
    <citation type="submission" date="2016-07" db="EMBL/GenBank/DDBJ databases">
        <title>Pervasive Adenine N6-methylation of Active Genes in Fungi.</title>
        <authorList>
            <consortium name="DOE Joint Genome Institute"/>
            <person name="Mondo S.J."/>
            <person name="Dannebaum R.O."/>
            <person name="Kuo R.C."/>
            <person name="Labutti K."/>
            <person name="Haridas S."/>
            <person name="Kuo A."/>
            <person name="Salamov A."/>
            <person name="Ahrendt S.R."/>
            <person name="Lipzen A."/>
            <person name="Sullivan W."/>
            <person name="Andreopoulos W.B."/>
            <person name="Clum A."/>
            <person name="Lindquist E."/>
            <person name="Daum C."/>
            <person name="Ramamoorthy G.K."/>
            <person name="Gryganskyi A."/>
            <person name="Culley D."/>
            <person name="Magnuson J.K."/>
            <person name="James T.Y."/>
            <person name="O'Malley M.A."/>
            <person name="Stajich J.E."/>
            <person name="Spatafora J.W."/>
            <person name="Visel A."/>
            <person name="Grigoriev I.V."/>
        </authorList>
    </citation>
    <scope>NUCLEOTIDE SEQUENCE [LARGE SCALE GENOMIC DNA]</scope>
    <source>
        <strain evidence="3 4">CBS 115471</strain>
    </source>
</reference>
<proteinExistence type="predicted"/>
<dbReference type="InterPro" id="IPR004843">
    <property type="entry name" value="Calcineurin-like_PHP"/>
</dbReference>
<feature type="domain" description="Calcineurin-like phosphoesterase" evidence="2">
    <location>
        <begin position="139"/>
        <end position="340"/>
    </location>
</feature>
<accession>A0A1Y1Y8I0</accession>
<dbReference type="InterPro" id="IPR050126">
    <property type="entry name" value="Ap4A_hydrolase"/>
</dbReference>
<keyword evidence="1" id="KW-1133">Transmembrane helix</keyword>
<evidence type="ECO:0000256" key="1">
    <source>
        <dbReference type="SAM" id="Phobius"/>
    </source>
</evidence>
<dbReference type="EMBL" id="MCFA01000313">
    <property type="protein sequence ID" value="ORX94299.1"/>
    <property type="molecule type" value="Genomic_DNA"/>
</dbReference>
<gene>
    <name evidence="3" type="ORF">BCR34DRAFT_499371</name>
</gene>
<dbReference type="GO" id="GO:0000298">
    <property type="term" value="F:endopolyphosphatase activity"/>
    <property type="evidence" value="ECO:0007669"/>
    <property type="project" value="TreeGrafter"/>
</dbReference>
<dbReference type="GO" id="GO:0006798">
    <property type="term" value="P:polyphosphate catabolic process"/>
    <property type="evidence" value="ECO:0007669"/>
    <property type="project" value="TreeGrafter"/>
</dbReference>
<evidence type="ECO:0000313" key="3">
    <source>
        <dbReference type="EMBL" id="ORX94299.1"/>
    </source>
</evidence>
<dbReference type="Proteomes" id="UP000193144">
    <property type="component" value="Unassembled WGS sequence"/>
</dbReference>
<dbReference type="AlphaFoldDB" id="A0A1Y1Y8I0"/>
<dbReference type="OrthoDB" id="10267127at2759"/>
<comment type="caution">
    <text evidence="3">The sequence shown here is derived from an EMBL/GenBank/DDBJ whole genome shotgun (WGS) entry which is preliminary data.</text>
</comment>
<keyword evidence="4" id="KW-1185">Reference proteome</keyword>
<dbReference type="SUPFAM" id="SSF56300">
    <property type="entry name" value="Metallo-dependent phosphatases"/>
    <property type="match status" value="1"/>
</dbReference>
<dbReference type="GO" id="GO:0016791">
    <property type="term" value="F:phosphatase activity"/>
    <property type="evidence" value="ECO:0007669"/>
    <property type="project" value="TreeGrafter"/>
</dbReference>
<organism evidence="3 4">
    <name type="scientific">Clohesyomyces aquaticus</name>
    <dbReference type="NCBI Taxonomy" id="1231657"/>
    <lineage>
        <taxon>Eukaryota</taxon>
        <taxon>Fungi</taxon>
        <taxon>Dikarya</taxon>
        <taxon>Ascomycota</taxon>
        <taxon>Pezizomycotina</taxon>
        <taxon>Dothideomycetes</taxon>
        <taxon>Pleosporomycetidae</taxon>
        <taxon>Pleosporales</taxon>
        <taxon>Lindgomycetaceae</taxon>
        <taxon>Clohesyomyces</taxon>
    </lineage>
</organism>
<dbReference type="Gene3D" id="3.60.21.10">
    <property type="match status" value="1"/>
</dbReference>
<keyword evidence="1" id="KW-0472">Membrane</keyword>